<proteinExistence type="predicted"/>
<dbReference type="Pfam" id="PF11239">
    <property type="entry name" value="DUF3040"/>
    <property type="match status" value="1"/>
</dbReference>
<feature type="compositionally biased region" description="Basic and acidic residues" evidence="1">
    <location>
        <begin position="108"/>
        <end position="123"/>
    </location>
</feature>
<organism evidence="3">
    <name type="scientific">freshwater metagenome</name>
    <dbReference type="NCBI Taxonomy" id="449393"/>
    <lineage>
        <taxon>unclassified sequences</taxon>
        <taxon>metagenomes</taxon>
        <taxon>ecological metagenomes</taxon>
    </lineage>
</organism>
<feature type="transmembrane region" description="Helical" evidence="2">
    <location>
        <begin position="68"/>
        <end position="91"/>
    </location>
</feature>
<sequence length="123" mass="13211">MPLSEHEKRLLAQMEEALAADDPRLVSALTGPAKVSRNRVFLAIALLLGGIATLFAGLIAQITAIGLLGFLVALTGVVLMLRAFTAPGALISTTQKGKGRAPRSQKGFGDRLQDRWDQRNFDQ</sequence>
<dbReference type="AlphaFoldDB" id="A0A094R1B7"/>
<dbReference type="InterPro" id="IPR021401">
    <property type="entry name" value="DUF3040"/>
</dbReference>
<evidence type="ECO:0008006" key="4">
    <source>
        <dbReference type="Google" id="ProtNLM"/>
    </source>
</evidence>
<feature type="region of interest" description="Disordered" evidence="1">
    <location>
        <begin position="94"/>
        <end position="123"/>
    </location>
</feature>
<evidence type="ECO:0000256" key="1">
    <source>
        <dbReference type="SAM" id="MobiDB-lite"/>
    </source>
</evidence>
<evidence type="ECO:0000313" key="3">
    <source>
        <dbReference type="EMBL" id="KGA20791.1"/>
    </source>
</evidence>
<dbReference type="EMBL" id="JNSK01000001">
    <property type="protein sequence ID" value="KGA20791.1"/>
    <property type="molecule type" value="Genomic_DNA"/>
</dbReference>
<reference evidence="3" key="1">
    <citation type="submission" date="2014-05" db="EMBL/GenBank/DDBJ databases">
        <title>Key roles for freshwater Actinobacteria revealed by deep metagenomic sequencing.</title>
        <authorList>
            <person name="Ghai R."/>
            <person name="Mizuno C.M."/>
            <person name="Picazo A."/>
            <person name="Camacho A."/>
            <person name="Rodriguez-Valera F."/>
        </authorList>
    </citation>
    <scope>NUCLEOTIDE SEQUENCE</scope>
</reference>
<keyword evidence="2" id="KW-1133">Transmembrane helix</keyword>
<name>A0A094R1B7_9ZZZZ</name>
<gene>
    <name evidence="3" type="ORF">GM50_0415</name>
</gene>
<evidence type="ECO:0000256" key="2">
    <source>
        <dbReference type="SAM" id="Phobius"/>
    </source>
</evidence>
<protein>
    <recommendedName>
        <fullName evidence="4">DUF3040 domain-containing protein</fullName>
    </recommendedName>
</protein>
<comment type="caution">
    <text evidence="3">The sequence shown here is derived from an EMBL/GenBank/DDBJ whole genome shotgun (WGS) entry which is preliminary data.</text>
</comment>
<accession>A0A094R1B7</accession>
<keyword evidence="2" id="KW-0812">Transmembrane</keyword>
<feature type="transmembrane region" description="Helical" evidence="2">
    <location>
        <begin position="40"/>
        <end position="62"/>
    </location>
</feature>
<keyword evidence="2" id="KW-0472">Membrane</keyword>